<dbReference type="InterPro" id="IPR006600">
    <property type="entry name" value="HTH_CenpB_DNA-bd_dom"/>
</dbReference>
<dbReference type="GO" id="GO:0005634">
    <property type="term" value="C:nucleus"/>
    <property type="evidence" value="ECO:0007669"/>
    <property type="project" value="TreeGrafter"/>
</dbReference>
<organism evidence="5 6">
    <name type="scientific">Tricholomella constricta</name>
    <dbReference type="NCBI Taxonomy" id="117010"/>
    <lineage>
        <taxon>Eukaryota</taxon>
        <taxon>Fungi</taxon>
        <taxon>Dikarya</taxon>
        <taxon>Basidiomycota</taxon>
        <taxon>Agaricomycotina</taxon>
        <taxon>Agaricomycetes</taxon>
        <taxon>Agaricomycetidae</taxon>
        <taxon>Agaricales</taxon>
        <taxon>Tricholomatineae</taxon>
        <taxon>Lyophyllaceae</taxon>
        <taxon>Tricholomella</taxon>
    </lineage>
</organism>
<dbReference type="EMBL" id="JAACJP010000027">
    <property type="protein sequence ID" value="KAF5376735.1"/>
    <property type="molecule type" value="Genomic_DNA"/>
</dbReference>
<keyword evidence="6" id="KW-1185">Reference proteome</keyword>
<dbReference type="GO" id="GO:0003677">
    <property type="term" value="F:DNA binding"/>
    <property type="evidence" value="ECO:0007669"/>
    <property type="project" value="UniProtKB-KW"/>
</dbReference>
<dbReference type="InterPro" id="IPR050863">
    <property type="entry name" value="CenT-Element_Derived"/>
</dbReference>
<evidence type="ECO:0000313" key="5">
    <source>
        <dbReference type="EMBL" id="KAF5376735.1"/>
    </source>
</evidence>
<feature type="domain" description="HTH CENPB-type" evidence="4">
    <location>
        <begin position="159"/>
        <end position="208"/>
    </location>
</feature>
<dbReference type="InterPro" id="IPR004875">
    <property type="entry name" value="DDE_SF_endonuclease_dom"/>
</dbReference>
<feature type="region of interest" description="Disordered" evidence="2">
    <location>
        <begin position="516"/>
        <end position="544"/>
    </location>
</feature>
<dbReference type="Proteomes" id="UP000565441">
    <property type="component" value="Unassembled WGS sequence"/>
</dbReference>
<feature type="region of interest" description="Disordered" evidence="2">
    <location>
        <begin position="559"/>
        <end position="621"/>
    </location>
</feature>
<dbReference type="PANTHER" id="PTHR19303:SF74">
    <property type="entry name" value="POGO TRANSPOSABLE ELEMENT WITH KRAB DOMAIN"/>
    <property type="match status" value="1"/>
</dbReference>
<evidence type="ECO:0000256" key="2">
    <source>
        <dbReference type="SAM" id="MobiDB-lite"/>
    </source>
</evidence>
<gene>
    <name evidence="5" type="ORF">D9615_007910</name>
</gene>
<evidence type="ECO:0000313" key="6">
    <source>
        <dbReference type="Proteomes" id="UP000565441"/>
    </source>
</evidence>
<evidence type="ECO:0000259" key="4">
    <source>
        <dbReference type="Pfam" id="PF03221"/>
    </source>
</evidence>
<dbReference type="Gene3D" id="3.30.420.10">
    <property type="entry name" value="Ribonuclease H-like superfamily/Ribonuclease H"/>
    <property type="match status" value="1"/>
</dbReference>
<feature type="compositionally biased region" description="Low complexity" evidence="2">
    <location>
        <begin position="559"/>
        <end position="575"/>
    </location>
</feature>
<evidence type="ECO:0000256" key="1">
    <source>
        <dbReference type="ARBA" id="ARBA00023125"/>
    </source>
</evidence>
<feature type="compositionally biased region" description="Acidic residues" evidence="2">
    <location>
        <begin position="516"/>
        <end position="529"/>
    </location>
</feature>
<evidence type="ECO:0000259" key="3">
    <source>
        <dbReference type="Pfam" id="PF03184"/>
    </source>
</evidence>
<accession>A0A8H5H551</accession>
<dbReference type="Pfam" id="PF03184">
    <property type="entry name" value="DDE_1"/>
    <property type="match status" value="1"/>
</dbReference>
<feature type="compositionally biased region" description="Polar residues" evidence="2">
    <location>
        <begin position="580"/>
        <end position="590"/>
    </location>
</feature>
<proteinExistence type="predicted"/>
<dbReference type="InterPro" id="IPR036397">
    <property type="entry name" value="RNaseH_sf"/>
</dbReference>
<dbReference type="AlphaFoldDB" id="A0A8H5H551"/>
<dbReference type="PANTHER" id="PTHR19303">
    <property type="entry name" value="TRANSPOSON"/>
    <property type="match status" value="1"/>
</dbReference>
<sequence length="621" mass="70418">MSRGLRRDGKGDHLDKLCTVTSRFLFLEAVRRPSQYPKSRAKTHFHLHYTSFSNISTTKVGGRAKPEDEKRRIFVEIQDKWMDKAVEVYKEEQKKLPGEKRLGLRGVCKLMEERCWKEDKTQISLDKSTLTRRLNGVPSQAKSNANGGWLTEGEADTIINYANQMAREGWPLSRRRILEHANEICFARYGSAFEGLGHNWVDRFILKHRDRLRGSWSRPLDKIRAQAGNPVAKEDYFAKLKAAIKGEEGEEPIPAELIYGVNETGIQEGIGLKEKVYGDPAKKFQHQQRSGGQENINIIVTICADGTSLPLAGRIFRLRGNKITLYTHRLGHSTKGYTDGEIGVEWIKNFDRKIKDKANGRRRLLIVDGHNSHYTRSFLEYAREHRIRVLCYPSHSAHLYQGLDVVVFSVLKRSWSKFRDSFERETGGKVSKRNFLAVYAKAHLKALSTENIISAFKKTGVVPFNPDVITEAMLAPSRTSSTQSGLPIPLTSPLRVMSDLIDRIVACQVYATNSDVDMDDITNDSDDEPSPDRRSNTEQNLGLLTPTRVAISELGSTSLSHLVSSSPPRSSSKIPLFPPSTISPFKSYNQDLLELEPKTENEKRLQDALREAKDRDRKRKL</sequence>
<keyword evidence="1" id="KW-0238">DNA-binding</keyword>
<dbReference type="OrthoDB" id="2917041at2759"/>
<name>A0A8H5H551_9AGAR</name>
<feature type="domain" description="DDE-1" evidence="3">
    <location>
        <begin position="333"/>
        <end position="456"/>
    </location>
</feature>
<evidence type="ECO:0008006" key="7">
    <source>
        <dbReference type="Google" id="ProtNLM"/>
    </source>
</evidence>
<reference evidence="5 6" key="1">
    <citation type="journal article" date="2020" name="ISME J.">
        <title>Uncovering the hidden diversity of litter-decomposition mechanisms in mushroom-forming fungi.</title>
        <authorList>
            <person name="Floudas D."/>
            <person name="Bentzer J."/>
            <person name="Ahren D."/>
            <person name="Johansson T."/>
            <person name="Persson P."/>
            <person name="Tunlid A."/>
        </authorList>
    </citation>
    <scope>NUCLEOTIDE SEQUENCE [LARGE SCALE GENOMIC DNA]</scope>
    <source>
        <strain evidence="5 6">CBS 661.87</strain>
    </source>
</reference>
<comment type="caution">
    <text evidence="5">The sequence shown here is derived from an EMBL/GenBank/DDBJ whole genome shotgun (WGS) entry which is preliminary data.</text>
</comment>
<protein>
    <recommendedName>
        <fullName evidence="7">Transposase</fullName>
    </recommendedName>
</protein>
<dbReference type="Pfam" id="PF03221">
    <property type="entry name" value="HTH_Tnp_Tc5"/>
    <property type="match status" value="1"/>
</dbReference>
<feature type="compositionally biased region" description="Basic and acidic residues" evidence="2">
    <location>
        <begin position="595"/>
        <end position="615"/>
    </location>
</feature>